<dbReference type="Proteomes" id="UP000273405">
    <property type="component" value="Unassembled WGS sequence"/>
</dbReference>
<sequence>MAATSFPYPCAGTHSSPTALVTHQTTVSGIAMDVTAGRLYWADWLGTALRSANLADEGGT</sequence>
<organism evidence="1 2">
    <name type="scientific">Corallococcus sicarius</name>
    <dbReference type="NCBI Taxonomy" id="2316726"/>
    <lineage>
        <taxon>Bacteria</taxon>
        <taxon>Pseudomonadati</taxon>
        <taxon>Myxococcota</taxon>
        <taxon>Myxococcia</taxon>
        <taxon>Myxococcales</taxon>
        <taxon>Cystobacterineae</taxon>
        <taxon>Myxococcaceae</taxon>
        <taxon>Corallococcus</taxon>
    </lineage>
</organism>
<protein>
    <submittedName>
        <fullName evidence="1">Uncharacterized protein</fullName>
    </submittedName>
</protein>
<dbReference type="OrthoDB" id="5481789at2"/>
<reference evidence="2" key="1">
    <citation type="submission" date="2018-09" db="EMBL/GenBank/DDBJ databases">
        <authorList>
            <person name="Livingstone P.G."/>
            <person name="Whitworth D.E."/>
        </authorList>
    </citation>
    <scope>NUCLEOTIDE SEQUENCE [LARGE SCALE GENOMIC DNA]</scope>
    <source>
        <strain evidence="2">CA040B</strain>
    </source>
</reference>
<dbReference type="AlphaFoldDB" id="A0A3A8P3E8"/>
<evidence type="ECO:0000313" key="1">
    <source>
        <dbReference type="EMBL" id="RKH47895.1"/>
    </source>
</evidence>
<dbReference type="EMBL" id="RAWG01000005">
    <property type="protein sequence ID" value="RKH47895.1"/>
    <property type="molecule type" value="Genomic_DNA"/>
</dbReference>
<proteinExistence type="predicted"/>
<name>A0A3A8P3E8_9BACT</name>
<gene>
    <name evidence="1" type="ORF">D7X12_01445</name>
</gene>
<comment type="caution">
    <text evidence="1">The sequence shown here is derived from an EMBL/GenBank/DDBJ whole genome shotgun (WGS) entry which is preliminary data.</text>
</comment>
<keyword evidence="2" id="KW-1185">Reference proteome</keyword>
<accession>A0A3A8P3E8</accession>
<evidence type="ECO:0000313" key="2">
    <source>
        <dbReference type="Proteomes" id="UP000273405"/>
    </source>
</evidence>